<keyword evidence="5" id="KW-1185">Reference proteome</keyword>
<dbReference type="PANTHER" id="PTHR12436:SF3">
    <property type="entry name" value="GERMINAL-CENTER ASSOCIATED NUCLEAR PROTEIN"/>
    <property type="match status" value="1"/>
</dbReference>
<evidence type="ECO:0000256" key="1">
    <source>
        <dbReference type="SAM" id="MobiDB-lite"/>
    </source>
</evidence>
<feature type="compositionally biased region" description="Polar residues" evidence="1">
    <location>
        <begin position="760"/>
        <end position="772"/>
    </location>
</feature>
<dbReference type="Proteomes" id="UP000030765">
    <property type="component" value="Unassembled WGS sequence"/>
</dbReference>
<evidence type="ECO:0000313" key="3">
    <source>
        <dbReference type="EMBL" id="KFB45270.1"/>
    </source>
</evidence>
<dbReference type="GO" id="GO:0005737">
    <property type="term" value="C:cytoplasm"/>
    <property type="evidence" value="ECO:0007669"/>
    <property type="project" value="TreeGrafter"/>
</dbReference>
<dbReference type="EMBL" id="KE525300">
    <property type="protein sequence ID" value="KFB45270.1"/>
    <property type="molecule type" value="Genomic_DNA"/>
</dbReference>
<dbReference type="Gene3D" id="1.25.40.990">
    <property type="match status" value="1"/>
</dbReference>
<evidence type="ECO:0000313" key="4">
    <source>
        <dbReference type="EnsemblMetazoa" id="ASIC013195-PA"/>
    </source>
</evidence>
<accession>A0A084W4X6</accession>
<dbReference type="InterPro" id="IPR045107">
    <property type="entry name" value="SAC3/GANP/THP3"/>
</dbReference>
<gene>
    <name evidence="3" type="ORF">ZHAS_00013195</name>
</gene>
<reference evidence="4" key="2">
    <citation type="submission" date="2020-05" db="UniProtKB">
        <authorList>
            <consortium name="EnsemblMetazoa"/>
        </authorList>
    </citation>
    <scope>IDENTIFICATION</scope>
</reference>
<reference evidence="3 5" key="1">
    <citation type="journal article" date="2014" name="BMC Genomics">
        <title>Genome sequence of Anopheles sinensis provides insight into genetics basis of mosquito competence for malaria parasites.</title>
        <authorList>
            <person name="Zhou D."/>
            <person name="Zhang D."/>
            <person name="Ding G."/>
            <person name="Shi L."/>
            <person name="Hou Q."/>
            <person name="Ye Y."/>
            <person name="Xu Y."/>
            <person name="Zhou H."/>
            <person name="Xiong C."/>
            <person name="Li S."/>
            <person name="Yu J."/>
            <person name="Hong S."/>
            <person name="Yu X."/>
            <person name="Zou P."/>
            <person name="Chen C."/>
            <person name="Chang X."/>
            <person name="Wang W."/>
            <person name="Lv Y."/>
            <person name="Sun Y."/>
            <person name="Ma L."/>
            <person name="Shen B."/>
            <person name="Zhu C."/>
        </authorList>
    </citation>
    <scope>NUCLEOTIDE SEQUENCE [LARGE SCALE GENOMIC DNA]</scope>
</reference>
<dbReference type="EMBL" id="ATLV01020405">
    <property type="status" value="NOT_ANNOTATED_CDS"/>
    <property type="molecule type" value="Genomic_DNA"/>
</dbReference>
<dbReference type="VEuPathDB" id="VectorBase:ASIS022074"/>
<protein>
    <submittedName>
        <fullName evidence="3">AGAP007989-PA-like protein</fullName>
    </submittedName>
</protein>
<name>A0A084W4X6_ANOSI</name>
<dbReference type="InterPro" id="IPR005062">
    <property type="entry name" value="SAC3/GANP/THP3_conserved"/>
</dbReference>
<dbReference type="VEuPathDB" id="VectorBase:ASIC013195"/>
<evidence type="ECO:0000259" key="2">
    <source>
        <dbReference type="Pfam" id="PF03399"/>
    </source>
</evidence>
<dbReference type="OrthoDB" id="21502at2759"/>
<dbReference type="Pfam" id="PF03399">
    <property type="entry name" value="SAC3_GANP"/>
    <property type="match status" value="1"/>
</dbReference>
<organism evidence="3">
    <name type="scientific">Anopheles sinensis</name>
    <name type="common">Mosquito</name>
    <dbReference type="NCBI Taxonomy" id="74873"/>
    <lineage>
        <taxon>Eukaryota</taxon>
        <taxon>Metazoa</taxon>
        <taxon>Ecdysozoa</taxon>
        <taxon>Arthropoda</taxon>
        <taxon>Hexapoda</taxon>
        <taxon>Insecta</taxon>
        <taxon>Pterygota</taxon>
        <taxon>Neoptera</taxon>
        <taxon>Endopterygota</taxon>
        <taxon>Diptera</taxon>
        <taxon>Nematocera</taxon>
        <taxon>Culicoidea</taxon>
        <taxon>Culicidae</taxon>
        <taxon>Anophelinae</taxon>
        <taxon>Anopheles</taxon>
    </lineage>
</organism>
<feature type="domain" description="SAC3/GANP/THP3 conserved" evidence="2">
    <location>
        <begin position="173"/>
        <end position="465"/>
    </location>
</feature>
<feature type="region of interest" description="Disordered" evidence="1">
    <location>
        <begin position="733"/>
        <end position="797"/>
    </location>
</feature>
<feature type="compositionally biased region" description="Polar residues" evidence="1">
    <location>
        <begin position="1736"/>
        <end position="1756"/>
    </location>
</feature>
<dbReference type="STRING" id="74873.A0A084W4X6"/>
<feature type="region of interest" description="Disordered" evidence="1">
    <location>
        <begin position="692"/>
        <end position="711"/>
    </location>
</feature>
<evidence type="ECO:0000313" key="5">
    <source>
        <dbReference type="Proteomes" id="UP000030765"/>
    </source>
</evidence>
<proteinExistence type="predicted"/>
<dbReference type="EnsemblMetazoa" id="ASIC013195-RA">
    <property type="protein sequence ID" value="ASIC013195-PA"/>
    <property type="gene ID" value="ASIC013195"/>
</dbReference>
<dbReference type="GO" id="GO:0070390">
    <property type="term" value="C:transcription export complex 2"/>
    <property type="evidence" value="ECO:0007669"/>
    <property type="project" value="TreeGrafter"/>
</dbReference>
<sequence>MYCDKVQDDSGRKSNAIVCSRFPAAFYNKAIAKAHFAKYGIIKDYYVLAPKRILVVIYDRPEAALRARNLGAWYQRKKLDIRLSQVPLDPVNVSKSRPSNVAVDLALDGKSICTDRKVLEARNEFITLAHQSCSKVQDRYRVLDARDRYINLCLEPRSSARNVSNIIGACEDMCPEKERYLRTMRGVVPPFERSDVVRATGQLDYKKAVKQFSLPHTGGALPSPYDLRTVPALGRSMRFLLENVVGRCDSENGANLLEWFNYMDDRLRAIRWEITQRELFSATTIKLMEQCTRFYIYCVVRMAADETLEFDQQKNTDSILDCLRDLKRMYSFEVQQRMPCVTEAEFRGFLLLMYLNSEEFNQELQQMSTELRETPVVQFAISVRCALSEKNFVRFFALLRATQYFNACILLRYVPTVREMALSAMRGTFLRDKPTCVELAKLTDALCFRTEDDAVKFFDHYRVSVIRPTGTVVFDPYAVSYQPDKPYCSRTDGWLVEREQRCSVVNLIRGSSVRDFGIQYRHLKFHSSFDSRGFFKKHLIAKILAITPVPSAAPAPAPESNDAHEEVIYISSDSEDNDTECVFGRETKEMDIDRHRPGLSVKVEVQTVETQPERISVREQMENTPEVPSAEFHDLTLADGIRKVPENYSANHASVKKEDGQTMASMEWGRPNETSVNGQKKVVVIDSLPAYSSHEDSDTVPDSSSLEDGRQFPNKVWQLRERCDSPAESIGDALRDHQSYSSEEAPEAREQQGDSACGVSESNCMDDNQESLPDQHVRKPGDQPYNPCSPTSTSCHDELDDEDALVNDEHFVEPEIYFKAQEIDRPYEITLEDRSDTSMECDEGYDQEEVVVVISDDGDSHQSCDFLLDAPLEVSEVNNNAVQEHIQKLDHLKKHRITEEDLEYQDQVVDRFQQEKQNSEEQGSSQCSADFVDRACCIGTKDLLEIAEENTNRNTDNRITDQTDQLQTQEILQNRNLQDDIELHNVPIQGRFSREEQDSGVNDHSQSTHCFQEFAIDQNPLDSTPEHHNFDPSKISVQNYRQDEAHPQNGTSGELPTEDLQEDIELIEDLDQYEGREEGEENAVLMELNANELESEELIEDDRVLQVNPPSSSEEEKVRKHLIRYISEKEQTEMLEKFLAQQIGEFAGIELATANQARRKQYRLARKYCDLWLANVRHAVRCRLLLRSVPLTGQESNNWSRGVKLCATVGKEEPIEPFGILKCAVRSEDADLREPYYWKLVISIPSDDGMQDEKRCCFNSFINRWLLEAAFKKDADDGEQPEHPFLYFATSRSSSPEAAICVRVVRDGVDSPEEAHKIYDRCNGLLFVMNVYEPIEQVRERFRRLLSMSSETRPAVAVLHYCPNHRQPGNVGEELKLDMTVARWKVFRWRNLTDNDPLRAACVFLAGYYRDQQRDFAQDPGRLEMSLLTAFLSNTVGSEWWSGLEGTCKKDANGGSYSLLGQNGNAVVQLYNVALDRVRYMVAREQLVSFARIPAEFDFLRARRPKSPDGLSTEALIPPDWSSAERFEQLKQLLTGMKLHPLPDLLLVAMERAASGAVLGGCQVDTSQLRVALECYLREYPVFSAGNTFRIKLLVHQLAKEVVSQFATDSSISAQHPTGTFVWIPLLAHVSEAVMRNTIMVTKTPAEVCYRRSELARFLKAPWAYEGLVSIPRPSSLAWRNISNVPRGLQLPSDVATTPEPSGKAHSLMPTDTVLGSRKRSSTGQSVFESKLPKMNSGQLEGNVSIWSNTDVSREK</sequence>
<dbReference type="PANTHER" id="PTHR12436">
    <property type="entry name" value="80 KDA MCM3-ASSOCIATED PROTEIN"/>
    <property type="match status" value="1"/>
</dbReference>
<feature type="region of interest" description="Disordered" evidence="1">
    <location>
        <begin position="1690"/>
        <end position="1756"/>
    </location>
</feature>
<dbReference type="GO" id="GO:0006406">
    <property type="term" value="P:mRNA export from nucleus"/>
    <property type="evidence" value="ECO:0007669"/>
    <property type="project" value="TreeGrafter"/>
</dbReference>